<comment type="subcellular location">
    <subcellularLocation>
        <location evidence="1">Cell membrane</location>
        <topology evidence="1">Multi-pass membrane protein</topology>
    </subcellularLocation>
</comment>
<dbReference type="Pfam" id="PF02687">
    <property type="entry name" value="FtsX"/>
    <property type="match status" value="2"/>
</dbReference>
<keyword evidence="10" id="KW-1185">Reference proteome</keyword>
<evidence type="ECO:0000256" key="4">
    <source>
        <dbReference type="ARBA" id="ARBA00022989"/>
    </source>
</evidence>
<feature type="transmembrane region" description="Helical" evidence="6">
    <location>
        <begin position="745"/>
        <end position="769"/>
    </location>
</feature>
<feature type="domain" description="ABC3 transporter permease C-terminal" evidence="7">
    <location>
        <begin position="668"/>
        <end position="781"/>
    </location>
</feature>
<dbReference type="EMBL" id="WVHS01000001">
    <property type="protein sequence ID" value="MXV13979.1"/>
    <property type="molecule type" value="Genomic_DNA"/>
</dbReference>
<feature type="transmembrane region" description="Helical" evidence="6">
    <location>
        <begin position="21"/>
        <end position="39"/>
    </location>
</feature>
<reference evidence="9 10" key="1">
    <citation type="submission" date="2019-11" db="EMBL/GenBank/DDBJ databases">
        <title>Pedobacter sp. HMF7056 Genome sequencing and assembly.</title>
        <authorList>
            <person name="Kang H."/>
            <person name="Kim H."/>
            <person name="Joh K."/>
        </authorList>
    </citation>
    <scope>NUCLEOTIDE SEQUENCE [LARGE SCALE GENOMIC DNA]</scope>
    <source>
        <strain evidence="9 10">HMF7056</strain>
    </source>
</reference>
<feature type="transmembrane region" description="Helical" evidence="6">
    <location>
        <begin position="372"/>
        <end position="398"/>
    </location>
</feature>
<protein>
    <submittedName>
        <fullName evidence="9">FtsX-like permease family protein</fullName>
    </submittedName>
</protein>
<keyword evidence="5 6" id="KW-0472">Membrane</keyword>
<feature type="transmembrane region" description="Helical" evidence="6">
    <location>
        <begin position="327"/>
        <end position="352"/>
    </location>
</feature>
<evidence type="ECO:0000256" key="5">
    <source>
        <dbReference type="ARBA" id="ARBA00023136"/>
    </source>
</evidence>
<gene>
    <name evidence="9" type="ORF">GS398_01595</name>
</gene>
<proteinExistence type="predicted"/>
<evidence type="ECO:0000313" key="9">
    <source>
        <dbReference type="EMBL" id="MXV13979.1"/>
    </source>
</evidence>
<dbReference type="InterPro" id="IPR050250">
    <property type="entry name" value="Macrolide_Exporter_MacB"/>
</dbReference>
<dbReference type="GO" id="GO:0022857">
    <property type="term" value="F:transmembrane transporter activity"/>
    <property type="evidence" value="ECO:0007669"/>
    <property type="project" value="TreeGrafter"/>
</dbReference>
<dbReference type="Proteomes" id="UP000451233">
    <property type="component" value="Unassembled WGS sequence"/>
</dbReference>
<dbReference type="RefSeq" id="WP_160904992.1">
    <property type="nucleotide sequence ID" value="NZ_WVHS01000001.1"/>
</dbReference>
<accession>A0A7K1XT77</accession>
<evidence type="ECO:0000259" key="7">
    <source>
        <dbReference type="Pfam" id="PF02687"/>
    </source>
</evidence>
<dbReference type="Pfam" id="PF12704">
    <property type="entry name" value="MacB_PCD"/>
    <property type="match status" value="2"/>
</dbReference>
<keyword evidence="3 6" id="KW-0812">Transmembrane</keyword>
<keyword evidence="4 6" id="KW-1133">Transmembrane helix</keyword>
<sequence>MLKSYFKIALRNLWKHKLFSFINIFGLAAGMAVSLLALIDLKSAYDYDLFHPYPEQTYRIITDLELKEGKESAWASTPIQVGNMLRKYSFTKECVQVFPARMELSTETDMLPQELSYVDPDFFRVFGFRLQRGSFSGDPYTIVIDQATATRFFGKKDPIGKTLKRKTGNAFTVTGILAKPAGKTHFDCKAFAAASTLREIRGERKPDSTWSEAACFTYVRLKDGISRAALDKVLPAIGTLATKEMSASVIRSMGFRAQQLAAISPDREGLLVIAGHQVDMSVILVQIGVGLVTLLLAGFNYVNLTLARSLTRAREVGVRKVIGARKWHLWAQFVVESMILSAFALLLSIGMLQPLQSLNVVKKIVDGVQWDAKLWIILVSFTLVAGLLAGLVPARLLASFSPVMALKGQNKPLVFKGLTLRKVLVVSQFAISLTGIIFMLVMYRQMNFMGTGQYGFTKSNILNIGLDDKDARIVTAEVLKQPGIEQVTASSGLMALSHPAEITAQTADKQVAAKVCVQAADANFVPVFGLTLLAGDNLPASASDSAGTAVLLNERAIAALHLRNPAEAIGQLVWLSDSVSARVSGVVKDFHFMSMKYGIDPLMIRYQPKSFRLLQVKVSASAAPEQVVAGVSQRLAGIIKPSQQEIRWYEQELYDHHFHAEDQLFIGVFTGMVLSIACLGLLGMVTYTSEVRTKEVGIRKVMGATVSQVVFLLSRDFIWLLCFAALIAFPAGITFGMMFLRNYAYHASIGVFTVLSGFVVLFVIGGLTIGWQTFRTAASNPVRSLRNE</sequence>
<feature type="transmembrane region" description="Helical" evidence="6">
    <location>
        <begin position="283"/>
        <end position="306"/>
    </location>
</feature>
<evidence type="ECO:0000256" key="2">
    <source>
        <dbReference type="ARBA" id="ARBA00022475"/>
    </source>
</evidence>
<dbReference type="PANTHER" id="PTHR30572:SF18">
    <property type="entry name" value="ABC-TYPE MACROLIDE FAMILY EXPORT SYSTEM PERMEASE COMPONENT 2"/>
    <property type="match status" value="1"/>
</dbReference>
<dbReference type="InterPro" id="IPR025857">
    <property type="entry name" value="MacB_PCD"/>
</dbReference>
<feature type="domain" description="ABC3 transporter permease C-terminal" evidence="7">
    <location>
        <begin position="289"/>
        <end position="402"/>
    </location>
</feature>
<dbReference type="GO" id="GO:0005886">
    <property type="term" value="C:plasma membrane"/>
    <property type="evidence" value="ECO:0007669"/>
    <property type="project" value="UniProtKB-SubCell"/>
</dbReference>
<organism evidence="9 10">
    <name type="scientific">Hufsiella ginkgonis</name>
    <dbReference type="NCBI Taxonomy" id="2695274"/>
    <lineage>
        <taxon>Bacteria</taxon>
        <taxon>Pseudomonadati</taxon>
        <taxon>Bacteroidota</taxon>
        <taxon>Sphingobacteriia</taxon>
        <taxon>Sphingobacteriales</taxon>
        <taxon>Sphingobacteriaceae</taxon>
        <taxon>Hufsiella</taxon>
    </lineage>
</organism>
<dbReference type="AlphaFoldDB" id="A0A7K1XT77"/>
<comment type="caution">
    <text evidence="9">The sequence shown here is derived from an EMBL/GenBank/DDBJ whole genome shotgun (WGS) entry which is preliminary data.</text>
</comment>
<dbReference type="InterPro" id="IPR003838">
    <property type="entry name" value="ABC3_permease_C"/>
</dbReference>
<evidence type="ECO:0000259" key="8">
    <source>
        <dbReference type="Pfam" id="PF12704"/>
    </source>
</evidence>
<keyword evidence="2" id="KW-1003">Cell membrane</keyword>
<evidence type="ECO:0000313" key="10">
    <source>
        <dbReference type="Proteomes" id="UP000451233"/>
    </source>
</evidence>
<feature type="domain" description="MacB-like periplasmic core" evidence="8">
    <location>
        <begin position="430"/>
        <end position="632"/>
    </location>
</feature>
<feature type="transmembrane region" description="Helical" evidence="6">
    <location>
        <begin position="717"/>
        <end position="739"/>
    </location>
</feature>
<dbReference type="PANTHER" id="PTHR30572">
    <property type="entry name" value="MEMBRANE COMPONENT OF TRANSPORTER-RELATED"/>
    <property type="match status" value="1"/>
</dbReference>
<evidence type="ECO:0000256" key="6">
    <source>
        <dbReference type="SAM" id="Phobius"/>
    </source>
</evidence>
<feature type="transmembrane region" description="Helical" evidence="6">
    <location>
        <begin position="419"/>
        <end position="443"/>
    </location>
</feature>
<feature type="transmembrane region" description="Helical" evidence="6">
    <location>
        <begin position="664"/>
        <end position="685"/>
    </location>
</feature>
<name>A0A7K1XT77_9SPHI</name>
<feature type="domain" description="MacB-like periplasmic core" evidence="8">
    <location>
        <begin position="20"/>
        <end position="232"/>
    </location>
</feature>
<evidence type="ECO:0000256" key="1">
    <source>
        <dbReference type="ARBA" id="ARBA00004651"/>
    </source>
</evidence>
<evidence type="ECO:0000256" key="3">
    <source>
        <dbReference type="ARBA" id="ARBA00022692"/>
    </source>
</evidence>